<reference evidence="1 2" key="1">
    <citation type="submission" date="2019-11" db="EMBL/GenBank/DDBJ databases">
        <title>Epiphytic Pseudomonas syringae from cherry orchards.</title>
        <authorList>
            <person name="Hulin M.T."/>
        </authorList>
    </citation>
    <scope>NUCLEOTIDE SEQUENCE [LARGE SCALE GENOMIC DNA]</scope>
    <source>
        <strain evidence="1 2">PA-6-9F</strain>
    </source>
</reference>
<comment type="caution">
    <text evidence="1">The sequence shown here is derived from an EMBL/GenBank/DDBJ whole genome shotgun (WGS) entry which is preliminary data.</text>
</comment>
<proteinExistence type="predicted"/>
<organism evidence="1 2">
    <name type="scientific">Pseudomonas proteolytica</name>
    <dbReference type="NCBI Taxonomy" id="219574"/>
    <lineage>
        <taxon>Bacteria</taxon>
        <taxon>Pseudomonadati</taxon>
        <taxon>Pseudomonadota</taxon>
        <taxon>Gammaproteobacteria</taxon>
        <taxon>Pseudomonadales</taxon>
        <taxon>Pseudomonadaceae</taxon>
        <taxon>Pseudomonas</taxon>
    </lineage>
</organism>
<sequence>MSPSVAYRRESMHSSKGFKGAVYVIDNGVDALPALIEGYHGGRTAFEELASARGYNTEQFDGRYVSKITQELYDFWSRSARNPK</sequence>
<dbReference type="RefSeq" id="WP_236299027.1">
    <property type="nucleotide sequence ID" value="NZ_WKEB01000021.1"/>
</dbReference>
<accession>A0AAW5A1T7</accession>
<dbReference type="EMBL" id="WKEW01000006">
    <property type="protein sequence ID" value="MCF5056040.1"/>
    <property type="molecule type" value="Genomic_DNA"/>
</dbReference>
<protein>
    <submittedName>
        <fullName evidence="1">Uncharacterized protein</fullName>
    </submittedName>
</protein>
<dbReference type="Proteomes" id="UP000814172">
    <property type="component" value="Unassembled WGS sequence"/>
</dbReference>
<gene>
    <name evidence="1" type="ORF">GIW75_03485</name>
</gene>
<evidence type="ECO:0000313" key="2">
    <source>
        <dbReference type="Proteomes" id="UP000814172"/>
    </source>
</evidence>
<keyword evidence="2" id="KW-1185">Reference proteome</keyword>
<evidence type="ECO:0000313" key="1">
    <source>
        <dbReference type="EMBL" id="MCF5056040.1"/>
    </source>
</evidence>
<name>A0AAW5A1T7_9PSED</name>
<dbReference type="AlphaFoldDB" id="A0AAW5A1T7"/>